<evidence type="ECO:0000256" key="15">
    <source>
        <dbReference type="ARBA" id="ARBA00023239"/>
    </source>
</evidence>
<dbReference type="Pfam" id="PF03853">
    <property type="entry name" value="YjeF_N"/>
    <property type="match status" value="1"/>
</dbReference>
<comment type="catalytic activity">
    <reaction evidence="2">
        <text>(6R)-NADPHX = (6S)-NADPHX</text>
        <dbReference type="Rhea" id="RHEA:32227"/>
        <dbReference type="ChEBI" id="CHEBI:64076"/>
        <dbReference type="ChEBI" id="CHEBI:64077"/>
        <dbReference type="EC" id="5.1.99.6"/>
    </reaction>
</comment>
<dbReference type="InterPro" id="IPR000631">
    <property type="entry name" value="CARKD"/>
</dbReference>
<evidence type="ECO:0000256" key="11">
    <source>
        <dbReference type="ARBA" id="ARBA00022857"/>
    </source>
</evidence>
<evidence type="ECO:0000256" key="10">
    <source>
        <dbReference type="ARBA" id="ARBA00022840"/>
    </source>
</evidence>
<dbReference type="SUPFAM" id="SSF64153">
    <property type="entry name" value="YjeF N-terminal domain-like"/>
    <property type="match status" value="1"/>
</dbReference>
<keyword evidence="16" id="KW-0511">Multifunctional enzyme</keyword>
<protein>
    <recommendedName>
        <fullName evidence="18">Nicotinamide nucleotide repair protein</fullName>
        <ecNumber evidence="7">4.2.1.136</ecNumber>
        <ecNumber evidence="6">5.1.99.6</ecNumber>
    </recommendedName>
</protein>
<dbReference type="SUPFAM" id="SSF53613">
    <property type="entry name" value="Ribokinase-like"/>
    <property type="match status" value="1"/>
</dbReference>
<evidence type="ECO:0000256" key="1">
    <source>
        <dbReference type="ARBA" id="ARBA00000013"/>
    </source>
</evidence>
<proteinExistence type="inferred from homology"/>
<evidence type="ECO:0000256" key="20">
    <source>
        <dbReference type="ARBA" id="ARBA00049209"/>
    </source>
</evidence>
<dbReference type="NCBIfam" id="TIGR00196">
    <property type="entry name" value="yjeF_cterm"/>
    <property type="match status" value="1"/>
</dbReference>
<evidence type="ECO:0000256" key="7">
    <source>
        <dbReference type="ARBA" id="ARBA00013129"/>
    </source>
</evidence>
<keyword evidence="9" id="KW-0547">Nucleotide-binding</keyword>
<evidence type="ECO:0000256" key="5">
    <source>
        <dbReference type="ARBA" id="ARBA00009524"/>
    </source>
</evidence>
<dbReference type="InterPro" id="IPR036652">
    <property type="entry name" value="YjeF_N_dom_sf"/>
</dbReference>
<dbReference type="Pfam" id="PF01256">
    <property type="entry name" value="Carb_kinase"/>
    <property type="match status" value="1"/>
</dbReference>
<keyword evidence="10" id="KW-0067">ATP-binding</keyword>
<reference evidence="23" key="1">
    <citation type="submission" date="2018-06" db="EMBL/GenBank/DDBJ databases">
        <authorList>
            <person name="Zhirakovskaya E."/>
        </authorList>
    </citation>
    <scope>NUCLEOTIDE SEQUENCE</scope>
</reference>
<evidence type="ECO:0000256" key="16">
    <source>
        <dbReference type="ARBA" id="ARBA00023268"/>
    </source>
</evidence>
<dbReference type="NCBIfam" id="TIGR00197">
    <property type="entry name" value="yjeF_nterm"/>
    <property type="match status" value="1"/>
</dbReference>
<comment type="catalytic activity">
    <reaction evidence="19">
        <text>(6S)-NADHX + ADP = AMP + phosphate + NADH + H(+)</text>
        <dbReference type="Rhea" id="RHEA:32223"/>
        <dbReference type="ChEBI" id="CHEBI:15378"/>
        <dbReference type="ChEBI" id="CHEBI:43474"/>
        <dbReference type="ChEBI" id="CHEBI:57945"/>
        <dbReference type="ChEBI" id="CHEBI:64074"/>
        <dbReference type="ChEBI" id="CHEBI:456215"/>
        <dbReference type="ChEBI" id="CHEBI:456216"/>
        <dbReference type="EC" id="4.2.1.136"/>
    </reaction>
</comment>
<dbReference type="EC" id="5.1.99.6" evidence="6"/>
<comment type="catalytic activity">
    <reaction evidence="20">
        <text>(6S)-NADPHX + ADP = AMP + phosphate + NADPH + H(+)</text>
        <dbReference type="Rhea" id="RHEA:32235"/>
        <dbReference type="ChEBI" id="CHEBI:15378"/>
        <dbReference type="ChEBI" id="CHEBI:43474"/>
        <dbReference type="ChEBI" id="CHEBI:57783"/>
        <dbReference type="ChEBI" id="CHEBI:64076"/>
        <dbReference type="ChEBI" id="CHEBI:456215"/>
        <dbReference type="ChEBI" id="CHEBI:456216"/>
        <dbReference type="EC" id="4.2.1.136"/>
    </reaction>
</comment>
<dbReference type="InterPro" id="IPR029056">
    <property type="entry name" value="Ribokinase-like"/>
</dbReference>
<dbReference type="InterPro" id="IPR030677">
    <property type="entry name" value="Nnr"/>
</dbReference>
<dbReference type="EMBL" id="UOEL01000089">
    <property type="protein sequence ID" value="VAW12522.1"/>
    <property type="molecule type" value="Genomic_DNA"/>
</dbReference>
<feature type="domain" description="YjeF N-terminal" evidence="22">
    <location>
        <begin position="9"/>
        <end position="217"/>
    </location>
</feature>
<dbReference type="CDD" id="cd01171">
    <property type="entry name" value="YXKO-related"/>
    <property type="match status" value="1"/>
</dbReference>
<dbReference type="Gene3D" id="3.40.1190.20">
    <property type="match status" value="1"/>
</dbReference>
<comment type="function">
    <text evidence="17">Bifunctional enzyme that catalyzes the epimerization of the S- and R-forms of NAD(P)HX and the dehydration of the S-form of NAD(P)HX at the expense of ADP, which is converted to AMP. This allows the repair of both epimers of NAD(P)HX, a damaged form of NAD(P)H that is a result of enzymatic or heat-dependent hydration.</text>
</comment>
<comment type="cofactor">
    <cofactor evidence="3">
        <name>K(+)</name>
        <dbReference type="ChEBI" id="CHEBI:29103"/>
    </cofactor>
</comment>
<dbReference type="GO" id="GO:0046872">
    <property type="term" value="F:metal ion binding"/>
    <property type="evidence" value="ECO:0007669"/>
    <property type="project" value="UniProtKB-KW"/>
</dbReference>
<keyword evidence="15 23" id="KW-0456">Lyase</keyword>
<evidence type="ECO:0000256" key="14">
    <source>
        <dbReference type="ARBA" id="ARBA00023235"/>
    </source>
</evidence>
<feature type="domain" description="YjeF C-terminal" evidence="21">
    <location>
        <begin position="227"/>
        <end position="498"/>
    </location>
</feature>
<evidence type="ECO:0000256" key="9">
    <source>
        <dbReference type="ARBA" id="ARBA00022741"/>
    </source>
</evidence>
<evidence type="ECO:0000256" key="12">
    <source>
        <dbReference type="ARBA" id="ARBA00022958"/>
    </source>
</evidence>
<evidence type="ECO:0000259" key="21">
    <source>
        <dbReference type="PROSITE" id="PS51383"/>
    </source>
</evidence>
<evidence type="ECO:0000256" key="13">
    <source>
        <dbReference type="ARBA" id="ARBA00023027"/>
    </source>
</evidence>
<evidence type="ECO:0000256" key="4">
    <source>
        <dbReference type="ARBA" id="ARBA00006001"/>
    </source>
</evidence>
<evidence type="ECO:0000256" key="18">
    <source>
        <dbReference type="ARBA" id="ARBA00032624"/>
    </source>
</evidence>
<gene>
    <name evidence="23" type="ORF">MNBD_BACTEROID03-1500</name>
</gene>
<keyword evidence="14 23" id="KW-0413">Isomerase</keyword>
<keyword evidence="8" id="KW-0479">Metal-binding</keyword>
<dbReference type="HAMAP" id="MF_01965">
    <property type="entry name" value="NADHX_dehydratase"/>
    <property type="match status" value="1"/>
</dbReference>
<evidence type="ECO:0000256" key="3">
    <source>
        <dbReference type="ARBA" id="ARBA00001958"/>
    </source>
</evidence>
<dbReference type="PANTHER" id="PTHR12592:SF0">
    <property type="entry name" value="ATP-DEPENDENT (S)-NAD(P)H-HYDRATE DEHYDRATASE"/>
    <property type="match status" value="1"/>
</dbReference>
<comment type="similarity">
    <text evidence="4">In the N-terminal section; belongs to the NnrE/AIBP family.</text>
</comment>
<dbReference type="GO" id="GO:0052855">
    <property type="term" value="F:ADP-dependent NAD(P)H-hydrate dehydratase activity"/>
    <property type="evidence" value="ECO:0007669"/>
    <property type="project" value="UniProtKB-EC"/>
</dbReference>
<evidence type="ECO:0000313" key="23">
    <source>
        <dbReference type="EMBL" id="VAW12522.1"/>
    </source>
</evidence>
<evidence type="ECO:0000256" key="2">
    <source>
        <dbReference type="ARBA" id="ARBA00000909"/>
    </source>
</evidence>
<organism evidence="23">
    <name type="scientific">hydrothermal vent metagenome</name>
    <dbReference type="NCBI Taxonomy" id="652676"/>
    <lineage>
        <taxon>unclassified sequences</taxon>
        <taxon>metagenomes</taxon>
        <taxon>ecological metagenomes</taxon>
    </lineage>
</organism>
<accession>A0A3B0TDI0</accession>
<evidence type="ECO:0000256" key="8">
    <source>
        <dbReference type="ARBA" id="ARBA00022723"/>
    </source>
</evidence>
<evidence type="ECO:0000259" key="22">
    <source>
        <dbReference type="PROSITE" id="PS51385"/>
    </source>
</evidence>
<evidence type="ECO:0000256" key="19">
    <source>
        <dbReference type="ARBA" id="ARBA00048238"/>
    </source>
</evidence>
<dbReference type="GO" id="GO:0005524">
    <property type="term" value="F:ATP binding"/>
    <property type="evidence" value="ECO:0007669"/>
    <property type="project" value="UniProtKB-KW"/>
</dbReference>
<comment type="similarity">
    <text evidence="5">In the C-terminal section; belongs to the NnrD/CARKD family.</text>
</comment>
<name>A0A3B0TDI0_9ZZZZ</name>
<dbReference type="AlphaFoldDB" id="A0A3B0TDI0"/>
<dbReference type="PROSITE" id="PS51383">
    <property type="entry name" value="YJEF_C_3"/>
    <property type="match status" value="1"/>
</dbReference>
<keyword evidence="13" id="KW-0520">NAD</keyword>
<dbReference type="GO" id="GO:0052856">
    <property type="term" value="F:NAD(P)HX epimerase activity"/>
    <property type="evidence" value="ECO:0007669"/>
    <property type="project" value="UniProtKB-EC"/>
</dbReference>
<dbReference type="GO" id="GO:0110051">
    <property type="term" value="P:metabolite repair"/>
    <property type="evidence" value="ECO:0007669"/>
    <property type="project" value="TreeGrafter"/>
</dbReference>
<evidence type="ECO:0000256" key="6">
    <source>
        <dbReference type="ARBA" id="ARBA00012228"/>
    </source>
</evidence>
<dbReference type="HAMAP" id="MF_01966">
    <property type="entry name" value="NADHX_epimerase"/>
    <property type="match status" value="1"/>
</dbReference>
<dbReference type="PROSITE" id="PS51385">
    <property type="entry name" value="YJEF_N"/>
    <property type="match status" value="1"/>
</dbReference>
<dbReference type="EC" id="4.2.1.136" evidence="7"/>
<comment type="catalytic activity">
    <reaction evidence="1">
        <text>(6R)-NADHX = (6S)-NADHX</text>
        <dbReference type="Rhea" id="RHEA:32215"/>
        <dbReference type="ChEBI" id="CHEBI:64074"/>
        <dbReference type="ChEBI" id="CHEBI:64075"/>
        <dbReference type="EC" id="5.1.99.6"/>
    </reaction>
</comment>
<dbReference type="PIRSF" id="PIRSF017184">
    <property type="entry name" value="Nnr"/>
    <property type="match status" value="1"/>
</dbReference>
<dbReference type="InterPro" id="IPR004443">
    <property type="entry name" value="YjeF_N_dom"/>
</dbReference>
<sequence length="521" mass="57747">MKLFNAKQIYAADKFTIEKQEITSDELMERSAIQIFNWLHKRMQGAPVKIHLFCGIGNNGGDGIALARHLQEHGYNIAVYVINYSKTRSKDFLINLERLKDRKIWPEFLDSDCVPPEIGRDDIIVDAIFGIGLNRPPDAWVVNIIDHLHKSEAFILSVDIPSGQYTNKLPSDDKAVINANYVLSFQAPKLTFFLPETGIHINQWGVLDIGLDQEFLEKTETDYELIGKNEVLPFYIPREKFSHKGTYGHSLIIGGSYGKIGAVILASRACLAIGSGLVTAYMPQCGYVPMQTTFPEAMVLTNGKEQIEQIDFKITPSAVGIGTGLGTEEETIKAFSGFLKKNKALLVIDADALNIVSANKALLKKLPKQSILTPHPKELERLIGKWKDDFDKLEKTKRFSKKYDCIVVIKGAHTITVYEDKGYINTTGNPGMATAGSGDALTGIITGLIAQTYEPLKAAIFGVYLHGRAADMAIEETGYQALTASKIIEGIGEAYIDLFKIPEQEVPSEEEAKEDQNKEQT</sequence>
<evidence type="ECO:0000256" key="17">
    <source>
        <dbReference type="ARBA" id="ARBA00025153"/>
    </source>
</evidence>
<dbReference type="Gene3D" id="3.40.50.10260">
    <property type="entry name" value="YjeF N-terminal domain"/>
    <property type="match status" value="1"/>
</dbReference>
<keyword evidence="12" id="KW-0630">Potassium</keyword>
<dbReference type="PANTHER" id="PTHR12592">
    <property type="entry name" value="ATP-DEPENDENT (S)-NAD(P)H-HYDRATE DEHYDRATASE FAMILY MEMBER"/>
    <property type="match status" value="1"/>
</dbReference>
<keyword evidence="11" id="KW-0521">NADP</keyword>